<dbReference type="EC" id="2.7.11.1" evidence="1"/>
<evidence type="ECO:0000256" key="4">
    <source>
        <dbReference type="ARBA" id="ARBA00022741"/>
    </source>
</evidence>
<keyword evidence="8" id="KW-1133">Transmembrane helix</keyword>
<feature type="domain" description="Protein kinase" evidence="9">
    <location>
        <begin position="252"/>
        <end position="523"/>
    </location>
</feature>
<evidence type="ECO:0000259" key="9">
    <source>
        <dbReference type="PROSITE" id="PS50011"/>
    </source>
</evidence>
<evidence type="ECO:0000256" key="3">
    <source>
        <dbReference type="ARBA" id="ARBA00022679"/>
    </source>
</evidence>
<evidence type="ECO:0000256" key="1">
    <source>
        <dbReference type="ARBA" id="ARBA00012513"/>
    </source>
</evidence>
<dbReference type="PROSITE" id="PS00107">
    <property type="entry name" value="PROTEIN_KINASE_ATP"/>
    <property type="match status" value="1"/>
</dbReference>
<sequence length="556" mass="61993">MADSQIDPNQETIEAPSPILLTGSTDRLREAARKLVNVVEGSTPHLSTETRDVLRVRLFAASVLFFIGFFAFEIRWFFVTENLLSNWLFWVHGTVTLVMALMAVLMWKAKGISLAKLRLAELIIFADPAIYFLVLSQQTLHRSANLNDGAHLPVIVAPWMMLIFTYALFIPNTWQRATAVLVPMGLAPLSVLVWQRIFCPGFRECMNTEEYDSYLSEQVIVMTVTVLIAAVGVHLINQLRRQVFAAKQLGQYRLKQKLGSGGMGEVYLAEHQMMKRPCAIKLIRPEKAGDSRILARFEREVRMTAKLSHWNSIDIFDYGNTSDGTFYYVMEYLPGHNIGELVEKGDGLPSARVVYLMKQVCAALSEAHGIGLVHRDIKPANIFCAYRGGEFDVAKLLDFGLAKPTVQTEDSNLTQEGAITGSPLFMSPEQATGESDADARSDIYSLGAVMFYMLTGRPPFVYEQAMRVIVAHVSDDPPLVREFAPAVPMELEEVVMRCLEKDPDDRFQSVASLRAALAEVPLVDDWTTDMAADWWNCKACPQRKALAAAAVEAAAV</sequence>
<dbReference type="GO" id="GO:0005524">
    <property type="term" value="F:ATP binding"/>
    <property type="evidence" value="ECO:0007669"/>
    <property type="project" value="UniProtKB-UniRule"/>
</dbReference>
<dbReference type="Pfam" id="PF00069">
    <property type="entry name" value="Pkinase"/>
    <property type="match status" value="1"/>
</dbReference>
<keyword evidence="11" id="KW-1185">Reference proteome</keyword>
<organism evidence="10 11">
    <name type="scientific">Aeoliella straminimaris</name>
    <dbReference type="NCBI Taxonomy" id="2954799"/>
    <lineage>
        <taxon>Bacteria</taxon>
        <taxon>Pseudomonadati</taxon>
        <taxon>Planctomycetota</taxon>
        <taxon>Planctomycetia</taxon>
        <taxon>Pirellulales</taxon>
        <taxon>Lacipirellulaceae</taxon>
        <taxon>Aeoliella</taxon>
    </lineage>
</organism>
<keyword evidence="8" id="KW-0472">Membrane</keyword>
<dbReference type="InterPro" id="IPR017441">
    <property type="entry name" value="Protein_kinase_ATP_BS"/>
</dbReference>
<dbReference type="Gene3D" id="1.10.510.10">
    <property type="entry name" value="Transferase(Phosphotransferase) domain 1"/>
    <property type="match status" value="1"/>
</dbReference>
<evidence type="ECO:0000256" key="8">
    <source>
        <dbReference type="SAM" id="Phobius"/>
    </source>
</evidence>
<feature type="transmembrane region" description="Helical" evidence="8">
    <location>
        <begin position="58"/>
        <end position="78"/>
    </location>
</feature>
<dbReference type="PANTHER" id="PTHR43289">
    <property type="entry name" value="MITOGEN-ACTIVATED PROTEIN KINASE KINASE KINASE 20-RELATED"/>
    <property type="match status" value="1"/>
</dbReference>
<dbReference type="InterPro" id="IPR008271">
    <property type="entry name" value="Ser/Thr_kinase_AS"/>
</dbReference>
<dbReference type="RefSeq" id="WP_252853510.1">
    <property type="nucleotide sequence ID" value="NZ_JAMXLR010000055.1"/>
</dbReference>
<evidence type="ECO:0000313" key="11">
    <source>
        <dbReference type="Proteomes" id="UP001155241"/>
    </source>
</evidence>
<evidence type="ECO:0000256" key="6">
    <source>
        <dbReference type="ARBA" id="ARBA00022840"/>
    </source>
</evidence>
<dbReference type="Proteomes" id="UP001155241">
    <property type="component" value="Unassembled WGS sequence"/>
</dbReference>
<feature type="transmembrane region" description="Helical" evidence="8">
    <location>
        <begin position="177"/>
        <end position="198"/>
    </location>
</feature>
<dbReference type="Gene3D" id="3.30.200.20">
    <property type="entry name" value="Phosphorylase Kinase, domain 1"/>
    <property type="match status" value="1"/>
</dbReference>
<reference evidence="10" key="1">
    <citation type="submission" date="2022-06" db="EMBL/GenBank/DDBJ databases">
        <title>Aeoliella straminimaris, a novel planctomycete from sediments.</title>
        <authorList>
            <person name="Vitorino I.R."/>
            <person name="Lage O.M."/>
        </authorList>
    </citation>
    <scope>NUCLEOTIDE SEQUENCE</scope>
    <source>
        <strain evidence="10">ICT_H6.2</strain>
    </source>
</reference>
<keyword evidence="6 7" id="KW-0067">ATP-binding</keyword>
<dbReference type="InterPro" id="IPR011009">
    <property type="entry name" value="Kinase-like_dom_sf"/>
</dbReference>
<proteinExistence type="predicted"/>
<gene>
    <name evidence="10" type="ORF">NG895_15915</name>
</gene>
<feature type="transmembrane region" description="Helical" evidence="8">
    <location>
        <begin position="218"/>
        <end position="237"/>
    </location>
</feature>
<keyword evidence="5 10" id="KW-0418">Kinase</keyword>
<protein>
    <recommendedName>
        <fullName evidence="1">non-specific serine/threonine protein kinase</fullName>
        <ecNumber evidence="1">2.7.11.1</ecNumber>
    </recommendedName>
</protein>
<dbReference type="CDD" id="cd14014">
    <property type="entry name" value="STKc_PknB_like"/>
    <property type="match status" value="1"/>
</dbReference>
<keyword evidence="2 10" id="KW-0723">Serine/threonine-protein kinase</keyword>
<dbReference type="InterPro" id="IPR000719">
    <property type="entry name" value="Prot_kinase_dom"/>
</dbReference>
<name>A0A9X2FGU5_9BACT</name>
<dbReference type="GO" id="GO:0004674">
    <property type="term" value="F:protein serine/threonine kinase activity"/>
    <property type="evidence" value="ECO:0007669"/>
    <property type="project" value="UniProtKB-KW"/>
</dbReference>
<dbReference type="PROSITE" id="PS00108">
    <property type="entry name" value="PROTEIN_KINASE_ST"/>
    <property type="match status" value="1"/>
</dbReference>
<dbReference type="PROSITE" id="PS50011">
    <property type="entry name" value="PROTEIN_KINASE_DOM"/>
    <property type="match status" value="1"/>
</dbReference>
<dbReference type="FunFam" id="1.10.510.10:FF:000021">
    <property type="entry name" value="Serine/threonine protein kinase"/>
    <property type="match status" value="1"/>
</dbReference>
<dbReference type="EMBL" id="JAMXLR010000055">
    <property type="protein sequence ID" value="MCO6045396.1"/>
    <property type="molecule type" value="Genomic_DNA"/>
</dbReference>
<keyword evidence="8" id="KW-0812">Transmembrane</keyword>
<comment type="caution">
    <text evidence="10">The sequence shown here is derived from an EMBL/GenBank/DDBJ whole genome shotgun (WGS) entry which is preliminary data.</text>
</comment>
<keyword evidence="3" id="KW-0808">Transferase</keyword>
<evidence type="ECO:0000256" key="7">
    <source>
        <dbReference type="PROSITE-ProRule" id="PRU10141"/>
    </source>
</evidence>
<dbReference type="SUPFAM" id="SSF56112">
    <property type="entry name" value="Protein kinase-like (PK-like)"/>
    <property type="match status" value="1"/>
</dbReference>
<feature type="transmembrane region" description="Helical" evidence="8">
    <location>
        <begin position="119"/>
        <end position="138"/>
    </location>
</feature>
<accession>A0A9X2FGU5</accession>
<evidence type="ECO:0000256" key="5">
    <source>
        <dbReference type="ARBA" id="ARBA00022777"/>
    </source>
</evidence>
<feature type="binding site" evidence="7">
    <location>
        <position position="281"/>
    </location>
    <ligand>
        <name>ATP</name>
        <dbReference type="ChEBI" id="CHEBI:30616"/>
    </ligand>
</feature>
<dbReference type="SMART" id="SM00220">
    <property type="entry name" value="S_TKc"/>
    <property type="match status" value="1"/>
</dbReference>
<evidence type="ECO:0000256" key="2">
    <source>
        <dbReference type="ARBA" id="ARBA00022527"/>
    </source>
</evidence>
<evidence type="ECO:0000313" key="10">
    <source>
        <dbReference type="EMBL" id="MCO6045396.1"/>
    </source>
</evidence>
<keyword evidence="4 7" id="KW-0547">Nucleotide-binding</keyword>
<feature type="transmembrane region" description="Helical" evidence="8">
    <location>
        <begin position="150"/>
        <end position="170"/>
    </location>
</feature>
<feature type="transmembrane region" description="Helical" evidence="8">
    <location>
        <begin position="84"/>
        <end position="107"/>
    </location>
</feature>
<dbReference type="AlphaFoldDB" id="A0A9X2FGU5"/>
<dbReference type="PANTHER" id="PTHR43289:SF6">
    <property type="entry name" value="SERINE_THREONINE-PROTEIN KINASE NEKL-3"/>
    <property type="match status" value="1"/>
</dbReference>